<protein>
    <submittedName>
        <fullName evidence="1">Uncharacterized protein</fullName>
    </submittedName>
</protein>
<sequence length="58" mass="6440">MSNFDENDNDKKSFTEAIAENNILSDGMLNPISATDLTIMNIAQHSPENQSKQGKDKK</sequence>
<dbReference type="EMBL" id="SLYC01000052">
    <property type="protein sequence ID" value="TCP96292.1"/>
    <property type="molecule type" value="Genomic_DNA"/>
</dbReference>
<gene>
    <name evidence="1" type="ORF">EDD79_10522</name>
</gene>
<dbReference type="RefSeq" id="WP_165913776.1">
    <property type="nucleotide sequence ID" value="NZ_CP058648.1"/>
</dbReference>
<proteinExistence type="predicted"/>
<reference evidence="1 2" key="1">
    <citation type="submission" date="2019-03" db="EMBL/GenBank/DDBJ databases">
        <title>Genomic Encyclopedia of Type Strains, Phase IV (KMG-IV): sequencing the most valuable type-strain genomes for metagenomic binning, comparative biology and taxonomic classification.</title>
        <authorList>
            <person name="Goeker M."/>
        </authorList>
    </citation>
    <scope>NUCLEOTIDE SEQUENCE [LARGE SCALE GENOMIC DNA]</scope>
    <source>
        <strain evidence="1 2">DSM 100013</strain>
    </source>
</reference>
<keyword evidence="2" id="KW-1185">Reference proteome</keyword>
<dbReference type="Proteomes" id="UP000295504">
    <property type="component" value="Unassembled WGS sequence"/>
</dbReference>
<comment type="caution">
    <text evidence="1">The sequence shown here is derived from an EMBL/GenBank/DDBJ whole genome shotgun (WGS) entry which is preliminary data.</text>
</comment>
<accession>A0A4R2TMY1</accession>
<evidence type="ECO:0000313" key="1">
    <source>
        <dbReference type="EMBL" id="TCP96292.1"/>
    </source>
</evidence>
<organism evidence="1 2">
    <name type="scientific">Serpentinicella alkaliphila</name>
    <dbReference type="NCBI Taxonomy" id="1734049"/>
    <lineage>
        <taxon>Bacteria</taxon>
        <taxon>Bacillati</taxon>
        <taxon>Bacillota</taxon>
        <taxon>Clostridia</taxon>
        <taxon>Peptostreptococcales</taxon>
        <taxon>Natronincolaceae</taxon>
        <taxon>Serpentinicella</taxon>
    </lineage>
</organism>
<evidence type="ECO:0000313" key="2">
    <source>
        <dbReference type="Proteomes" id="UP000295504"/>
    </source>
</evidence>
<dbReference type="AlphaFoldDB" id="A0A4R2TMY1"/>
<name>A0A4R2TMY1_9FIRM</name>